<dbReference type="AlphaFoldDB" id="A0A1U7CQA4"/>
<organism evidence="2 3">
    <name type="scientific">Paludisphaera borealis</name>
    <dbReference type="NCBI Taxonomy" id="1387353"/>
    <lineage>
        <taxon>Bacteria</taxon>
        <taxon>Pseudomonadati</taxon>
        <taxon>Planctomycetota</taxon>
        <taxon>Planctomycetia</taxon>
        <taxon>Isosphaerales</taxon>
        <taxon>Isosphaeraceae</taxon>
        <taxon>Paludisphaera</taxon>
    </lineage>
</organism>
<accession>A0A1U7CQA4</accession>
<evidence type="ECO:0000313" key="2">
    <source>
        <dbReference type="EMBL" id="APW61086.1"/>
    </source>
</evidence>
<dbReference type="Proteomes" id="UP000186309">
    <property type="component" value="Chromosome"/>
</dbReference>
<evidence type="ECO:0000256" key="1">
    <source>
        <dbReference type="SAM" id="MobiDB-lite"/>
    </source>
</evidence>
<dbReference type="STRING" id="1387353.BSF38_02590"/>
<name>A0A1U7CQA4_9BACT</name>
<dbReference type="OrthoDB" id="286549at2"/>
<reference evidence="3" key="1">
    <citation type="submission" date="2016-12" db="EMBL/GenBank/DDBJ databases">
        <title>Comparative genomics of four Isosphaeraceae planctomycetes: a common pool of plasmids and glycoside hydrolase genes.</title>
        <authorList>
            <person name="Ivanova A."/>
        </authorList>
    </citation>
    <scope>NUCLEOTIDE SEQUENCE [LARGE SCALE GENOMIC DNA]</scope>
    <source>
        <strain evidence="3">PX4</strain>
    </source>
</reference>
<keyword evidence="3" id="KW-1185">Reference proteome</keyword>
<dbReference type="Pfam" id="PF11213">
    <property type="entry name" value="DUF3006"/>
    <property type="match status" value="1"/>
</dbReference>
<proteinExistence type="predicted"/>
<evidence type="ECO:0008006" key="4">
    <source>
        <dbReference type="Google" id="ProtNLM"/>
    </source>
</evidence>
<gene>
    <name evidence="2" type="ORF">BSF38_02590</name>
</gene>
<dbReference type="Gene3D" id="6.20.120.50">
    <property type="match status" value="1"/>
</dbReference>
<sequence>MAIHLSVDRFEGDDKSIAVLVADDGATINVPKALLPPGAKAGDVLTMTLKRDEAATKKLADDTRKVQDELKATDPGGDIKL</sequence>
<dbReference type="InterPro" id="IPR021377">
    <property type="entry name" value="DUF3006"/>
</dbReference>
<evidence type="ECO:0000313" key="3">
    <source>
        <dbReference type="Proteomes" id="UP000186309"/>
    </source>
</evidence>
<dbReference type="RefSeq" id="WP_099091975.1">
    <property type="nucleotide sequence ID" value="NZ_CP019082.1"/>
</dbReference>
<feature type="region of interest" description="Disordered" evidence="1">
    <location>
        <begin position="56"/>
        <end position="81"/>
    </location>
</feature>
<dbReference type="EMBL" id="CP019082">
    <property type="protein sequence ID" value="APW61086.1"/>
    <property type="molecule type" value="Genomic_DNA"/>
</dbReference>
<dbReference type="KEGG" id="pbor:BSF38_02590"/>
<protein>
    <recommendedName>
        <fullName evidence="4">DUF3006 domain-containing protein</fullName>
    </recommendedName>
</protein>